<protein>
    <recommendedName>
        <fullName evidence="2">DUF3168 domain-containing protein</fullName>
    </recommendedName>
</protein>
<evidence type="ECO:0000313" key="1">
    <source>
        <dbReference type="EMBL" id="AXQ89592.1"/>
    </source>
</evidence>
<reference evidence="1" key="1">
    <citation type="submission" date="2018-08" db="EMBL/GenBank/DDBJ databases">
        <title>Complete genome sequence of Acinetobacter baumannii strain WM99c.</title>
        <authorList>
            <person name="Nigro S.J."/>
            <person name="Wick R.R."/>
            <person name="Holt K.E."/>
            <person name="Hall R.M."/>
        </authorList>
    </citation>
    <scope>NUCLEOTIDE SEQUENCE</scope>
    <source>
        <strain evidence="1">WM99c</strain>
    </source>
</reference>
<gene>
    <name evidence="1" type="ORF">BSF95_01199</name>
</gene>
<accession>A0A385ETG9</accession>
<dbReference type="Pfam" id="PF11367">
    <property type="entry name" value="Tail_completion_gp17"/>
    <property type="match status" value="1"/>
</dbReference>
<dbReference type="InterPro" id="IPR021508">
    <property type="entry name" value="Gp17-like"/>
</dbReference>
<name>A0A385ETG9_ACIBA</name>
<sequence>MIKVPIFKLARADPAVRALLESNNILRVWRFGSAPEQPETPYVTWQIISGDSNSSLDSRPVSDSAIVQIDVYATDEDVVDQVAEAIRFAIELDCYVVRYGEADKDPVTGMPHYSFDVSWIVNRE</sequence>
<dbReference type="EMBL" id="CP031743">
    <property type="protein sequence ID" value="AXQ89592.1"/>
    <property type="molecule type" value="Genomic_DNA"/>
</dbReference>
<organism evidence="1">
    <name type="scientific">Acinetobacter baumannii WM99c</name>
    <dbReference type="NCBI Taxonomy" id="945555"/>
    <lineage>
        <taxon>Bacteria</taxon>
        <taxon>Pseudomonadati</taxon>
        <taxon>Pseudomonadota</taxon>
        <taxon>Gammaproteobacteria</taxon>
        <taxon>Moraxellales</taxon>
        <taxon>Moraxellaceae</taxon>
        <taxon>Acinetobacter</taxon>
        <taxon>Acinetobacter calcoaceticus/baumannii complex</taxon>
    </lineage>
</organism>
<dbReference type="AlphaFoldDB" id="A0A385ETG9"/>
<proteinExistence type="predicted"/>
<evidence type="ECO:0008006" key="2">
    <source>
        <dbReference type="Google" id="ProtNLM"/>
    </source>
</evidence>
<dbReference type="RefSeq" id="WP_000598741.1">
    <property type="nucleotide sequence ID" value="NZ_AERY01000156.1"/>
</dbReference>